<keyword evidence="3" id="KW-1185">Reference proteome</keyword>
<dbReference type="EMBL" id="CP088295">
    <property type="protein sequence ID" value="UUY01778.1"/>
    <property type="molecule type" value="Genomic_DNA"/>
</dbReference>
<protein>
    <recommendedName>
        <fullName evidence="4">C-type cytochrome biogenesis protein CcmI</fullName>
    </recommendedName>
</protein>
<accession>A0ABY5PAZ6</accession>
<dbReference type="RefSeq" id="WP_353862327.1">
    <property type="nucleotide sequence ID" value="NZ_CP088295.1"/>
</dbReference>
<sequence length="96" mass="10627">MEVLAALLVIAALAVVVWFVGGPLRGGAAAVDEEAREEESERQALEAAKEAKYREIRETELDHRTGKLTDEDWRALDRQLRAEAVEILRALDALDG</sequence>
<evidence type="ECO:0000313" key="2">
    <source>
        <dbReference type="EMBL" id="UUY01778.1"/>
    </source>
</evidence>
<gene>
    <name evidence="2" type="ORF">LRS13_13700</name>
</gene>
<evidence type="ECO:0008006" key="4">
    <source>
        <dbReference type="Google" id="ProtNLM"/>
    </source>
</evidence>
<name>A0ABY5PAZ6_9ACTN</name>
<evidence type="ECO:0000313" key="3">
    <source>
        <dbReference type="Proteomes" id="UP001058860"/>
    </source>
</evidence>
<dbReference type="Proteomes" id="UP001058860">
    <property type="component" value="Chromosome"/>
</dbReference>
<reference evidence="3" key="1">
    <citation type="submission" date="2021-11" db="EMBL/GenBank/DDBJ databases">
        <title>Cultivation dependent microbiological survey of springs from the worlds oldest radium mine currently devoted to the extraction of radon-saturated water.</title>
        <authorList>
            <person name="Kapinusova G."/>
            <person name="Smrhova T."/>
            <person name="Strejcek M."/>
            <person name="Suman J."/>
            <person name="Jani K."/>
            <person name="Pajer P."/>
            <person name="Uhlik O."/>
        </authorList>
    </citation>
    <scope>NUCLEOTIDE SEQUENCE [LARGE SCALE GENOMIC DNA]</scope>
    <source>
        <strain evidence="3">J379</strain>
    </source>
</reference>
<proteinExistence type="predicted"/>
<evidence type="ECO:0000256" key="1">
    <source>
        <dbReference type="SAM" id="Coils"/>
    </source>
</evidence>
<organism evidence="2 3">
    <name type="scientific">Svornostia abyssi</name>
    <dbReference type="NCBI Taxonomy" id="2898438"/>
    <lineage>
        <taxon>Bacteria</taxon>
        <taxon>Bacillati</taxon>
        <taxon>Actinomycetota</taxon>
        <taxon>Thermoleophilia</taxon>
        <taxon>Solirubrobacterales</taxon>
        <taxon>Baekduiaceae</taxon>
        <taxon>Svornostia</taxon>
    </lineage>
</organism>
<feature type="coiled-coil region" evidence="1">
    <location>
        <begin position="28"/>
        <end position="62"/>
    </location>
</feature>
<keyword evidence="1" id="KW-0175">Coiled coil</keyword>